<gene>
    <name evidence="2" type="primary">Tbcc</name>
    <name evidence="2" type="ORF">CERCOR_R15050</name>
</gene>
<feature type="non-terminal residue" evidence="2">
    <location>
        <position position="1"/>
    </location>
</feature>
<dbReference type="Proteomes" id="UP000631545">
    <property type="component" value="Unassembled WGS sequence"/>
</dbReference>
<name>A0A851RQX8_TYCCO</name>
<organism evidence="2 3">
    <name type="scientific">Tychaedon coryphoeus</name>
    <name type="common">Karoo scrub-robin</name>
    <name type="synonym">Erythropygia coryphaeus</name>
    <dbReference type="NCBI Taxonomy" id="614051"/>
    <lineage>
        <taxon>Eukaryota</taxon>
        <taxon>Metazoa</taxon>
        <taxon>Chordata</taxon>
        <taxon>Craniata</taxon>
        <taxon>Vertebrata</taxon>
        <taxon>Euteleostomi</taxon>
        <taxon>Archelosauria</taxon>
        <taxon>Archosauria</taxon>
        <taxon>Dinosauria</taxon>
        <taxon>Saurischia</taxon>
        <taxon>Theropoda</taxon>
        <taxon>Coelurosauria</taxon>
        <taxon>Aves</taxon>
        <taxon>Neognathae</taxon>
        <taxon>Neoaves</taxon>
        <taxon>Telluraves</taxon>
        <taxon>Australaves</taxon>
        <taxon>Passeriformes</taxon>
        <taxon>Muscicapidae</taxon>
        <taxon>Cercotrichas</taxon>
    </lineage>
</organism>
<dbReference type="AlphaFoldDB" id="A0A851RQX8"/>
<evidence type="ECO:0000313" key="2">
    <source>
        <dbReference type="EMBL" id="NXC92424.1"/>
    </source>
</evidence>
<keyword evidence="3" id="KW-1185">Reference proteome</keyword>
<comment type="caution">
    <text evidence="2">The sequence shown here is derived from an EMBL/GenBank/DDBJ whole genome shotgun (WGS) entry which is preliminary data.</text>
</comment>
<evidence type="ECO:0000259" key="1">
    <source>
        <dbReference type="Pfam" id="PF16752"/>
    </source>
</evidence>
<sequence>GAVEALLAEGTLEEAAACLQALQKLLTSSVRFLVPYKVQQEPETVAQLQGDLAAWRQQLQHKKKFAFRTLKKEAA</sequence>
<dbReference type="EMBL" id="WBND01003433">
    <property type="protein sequence ID" value="NXC92424.1"/>
    <property type="molecule type" value="Genomic_DNA"/>
</dbReference>
<accession>A0A851RQX8</accession>
<protein>
    <submittedName>
        <fullName evidence="2">TBCC protein</fullName>
    </submittedName>
</protein>
<proteinExistence type="predicted"/>
<dbReference type="InterPro" id="IPR031925">
    <property type="entry name" value="TBCC_N"/>
</dbReference>
<dbReference type="Pfam" id="PF16752">
    <property type="entry name" value="TBCC_N"/>
    <property type="match status" value="1"/>
</dbReference>
<dbReference type="InterPro" id="IPR038397">
    <property type="entry name" value="TBCC_N_sf"/>
</dbReference>
<evidence type="ECO:0000313" key="3">
    <source>
        <dbReference type="Proteomes" id="UP000631545"/>
    </source>
</evidence>
<reference evidence="2" key="1">
    <citation type="submission" date="2019-09" db="EMBL/GenBank/DDBJ databases">
        <title>Bird 10,000 Genomes (B10K) Project - Family phase.</title>
        <authorList>
            <person name="Zhang G."/>
        </authorList>
    </citation>
    <scope>NUCLEOTIDE SEQUENCE</scope>
    <source>
        <strain evidence="2">OUT-0024</strain>
        <tissue evidence="2">Muscle</tissue>
    </source>
</reference>
<feature type="non-terminal residue" evidence="2">
    <location>
        <position position="75"/>
    </location>
</feature>
<feature type="domain" description="Tubulin-specific chaperone C N-terminal" evidence="1">
    <location>
        <begin position="9"/>
        <end position="63"/>
    </location>
</feature>
<dbReference type="GO" id="GO:0015631">
    <property type="term" value="F:tubulin binding"/>
    <property type="evidence" value="ECO:0007669"/>
    <property type="project" value="InterPro"/>
</dbReference>
<dbReference type="Gene3D" id="1.20.58.1250">
    <property type="entry name" value="Tubulin Binding Cofactor C, N-terminal domain"/>
    <property type="match status" value="1"/>
</dbReference>